<dbReference type="Pfam" id="PF07631">
    <property type="entry name" value="PSD4"/>
    <property type="match status" value="1"/>
</dbReference>
<evidence type="ECO:0000256" key="1">
    <source>
        <dbReference type="ARBA" id="ARBA00022617"/>
    </source>
</evidence>
<evidence type="ECO:0000313" key="6">
    <source>
        <dbReference type="EMBL" id="CAK8987916.1"/>
    </source>
</evidence>
<dbReference type="InterPro" id="IPR031768">
    <property type="entry name" value="CBM60_xylan-bd"/>
</dbReference>
<dbReference type="Pfam" id="PF07637">
    <property type="entry name" value="PSD5"/>
    <property type="match status" value="1"/>
</dbReference>
<keyword evidence="1 4" id="KW-0349">Heme</keyword>
<comment type="caution">
    <text evidence="6">The sequence shown here is derived from an EMBL/GenBank/DDBJ whole genome shotgun (WGS) entry which is preliminary data.</text>
</comment>
<evidence type="ECO:0000256" key="3">
    <source>
        <dbReference type="ARBA" id="ARBA00023004"/>
    </source>
</evidence>
<dbReference type="Pfam" id="PF07635">
    <property type="entry name" value="PSCyt1"/>
    <property type="match status" value="1"/>
</dbReference>
<evidence type="ECO:0000259" key="5">
    <source>
        <dbReference type="PROSITE" id="PS51007"/>
    </source>
</evidence>
<accession>A0ABP0HCI8</accession>
<keyword evidence="7" id="KW-1185">Reference proteome</keyword>
<gene>
    <name evidence="6" type="ORF">SCF082_LOCUS1169</name>
</gene>
<dbReference type="Proteomes" id="UP001642464">
    <property type="component" value="Unassembled WGS sequence"/>
</dbReference>
<dbReference type="Pfam" id="PF07626">
    <property type="entry name" value="PSD3"/>
    <property type="match status" value="1"/>
</dbReference>
<dbReference type="InterPro" id="IPR009056">
    <property type="entry name" value="Cyt_c-like_dom"/>
</dbReference>
<dbReference type="InterPro" id="IPR013042">
    <property type="entry name" value="DUF1592"/>
</dbReference>
<reference evidence="6 7" key="1">
    <citation type="submission" date="2024-02" db="EMBL/GenBank/DDBJ databases">
        <authorList>
            <person name="Chen Y."/>
            <person name="Shah S."/>
            <person name="Dougan E. K."/>
            <person name="Thang M."/>
            <person name="Chan C."/>
        </authorList>
    </citation>
    <scope>NUCLEOTIDE SEQUENCE [LARGE SCALE GENOMIC DNA]</scope>
</reference>
<evidence type="ECO:0000313" key="7">
    <source>
        <dbReference type="Proteomes" id="UP001642464"/>
    </source>
</evidence>
<feature type="domain" description="Cytochrome c" evidence="5">
    <location>
        <begin position="31"/>
        <end position="127"/>
    </location>
</feature>
<name>A0ABP0HCI8_9DINO</name>
<dbReference type="InterPro" id="IPR013043">
    <property type="entry name" value="DUF1595"/>
</dbReference>
<protein>
    <submittedName>
        <fullName evidence="6">Cytochrome c domain-containing protein</fullName>
    </submittedName>
</protein>
<sequence>MISASVLAFVGVVAAGMVWGWMTGEPTDLSRTAAAGGSTLPAIARLDFETEIQPFFVAHCADCHGEDFPEAGLNLARYDSVDSIIEDRQTWEKVEKLIRIGAMPPPDMDQPSEEDRNQIVEWLDHQLYYVDCSADLDPGRVTVRRLNQTEYRNTIRDLLGVDFDPSRTFPSDDVGYGFDNIGDVLTIPPLLVEKYLDAAETISLAAIQAPESLRIHHKLVGAEMKHSGSAKKGPYASAVMPSRGRAFETVRVAVDGEYTLRVEAAADQAGDEPAKMELTAGPDFSKIIEIKSHKKPEEFEFQVVLSKGSVEISGSFINDFYDEKAKGRKDRNLYLKSIELEGPAKIAESAYRESHRRLITVTPADGVSPLEAAQANFRQFLPRAFRRPVREEEVEKFAAFVPMVMDRGESFESGMQIALQAVLVSPQFLFRTEGGTSPGRPGTAELLDDYALASRLSYFLWSSMPDKTLFDLAAAGRLHKLDVLKEQTLRMLADERADELVRNFSGQWLGLRKLSTNEVAPDPKLFPEYDETLRDDMWKETELFFGSIVRDNRSVYDLLTARDTFVNERLARHYGLEGIEGEEFRRVELPEGQQRAGLLTHDGEFPVDANGTLPTGESFEGPLELIGILGQRREEFARCLAEKMLTYALGRGVEYYDKCTIDSILMRLADDDRFASLAVAIAMVPRAAWAAGAPPTPNRMAFIFFPNGAIMKDWKPEQAGTDYKLPKTLAPLEKHQKDFMVISGLAHDKARANGDGAGDHARCSAAFLTGVQPRKTDGADIRLGRSVDQVAADVIGKNTRLPSLEIGIEAGRQAGRCDSGYSCAYTSNISWRSETVPTAKEIHPNAVFERMFGGGVEDAKARARRNFYRQSILDVVTDDAAKLRTKLGGSDRRKLDEYFQSVREIEQRIERAAVESQAQIPDFEVPDGVPRDWAEHTRLMYDLMVLAFETDTTRICTFMLANSGSNRSYKEIGVGEGHHQLSHHRDDAEKIEKLQRIDQYMITQFSYFLDRMKSIEEGTGNLLDHSMITYGCAISDGNRHRHEDLPVLLAGRGNGTLTPGRHLKYENEVPMNNLYVSLLNRMDVPEKSVGDSTGPAKGLDA</sequence>
<dbReference type="Pfam" id="PF07624">
    <property type="entry name" value="PSD2"/>
    <property type="match status" value="1"/>
</dbReference>
<dbReference type="InterPro" id="IPR036909">
    <property type="entry name" value="Cyt_c-like_dom_sf"/>
</dbReference>
<dbReference type="Pfam" id="PF07586">
    <property type="entry name" value="HXXSHH"/>
    <property type="match status" value="1"/>
</dbReference>
<keyword evidence="2 4" id="KW-0479">Metal-binding</keyword>
<organism evidence="6 7">
    <name type="scientific">Durusdinium trenchii</name>
    <dbReference type="NCBI Taxonomy" id="1381693"/>
    <lineage>
        <taxon>Eukaryota</taxon>
        <taxon>Sar</taxon>
        <taxon>Alveolata</taxon>
        <taxon>Dinophyceae</taxon>
        <taxon>Suessiales</taxon>
        <taxon>Symbiodiniaceae</taxon>
        <taxon>Durusdinium</taxon>
    </lineage>
</organism>
<dbReference type="SUPFAM" id="SSF46626">
    <property type="entry name" value="Cytochrome c"/>
    <property type="match status" value="1"/>
</dbReference>
<dbReference type="InterPro" id="IPR011478">
    <property type="entry name" value="DUF1585"/>
</dbReference>
<dbReference type="EMBL" id="CAXAMM010000550">
    <property type="protein sequence ID" value="CAK8987916.1"/>
    <property type="molecule type" value="Genomic_DNA"/>
</dbReference>
<evidence type="ECO:0000256" key="2">
    <source>
        <dbReference type="ARBA" id="ARBA00022723"/>
    </source>
</evidence>
<dbReference type="Pfam" id="PF16841">
    <property type="entry name" value="CBM60"/>
    <property type="match status" value="1"/>
</dbReference>
<dbReference type="InterPro" id="IPR011447">
    <property type="entry name" value="DUF1552"/>
</dbReference>
<dbReference type="PROSITE" id="PS51007">
    <property type="entry name" value="CYTC"/>
    <property type="match status" value="1"/>
</dbReference>
<dbReference type="InterPro" id="IPR011429">
    <property type="entry name" value="Cyt_c_Planctomycete-type"/>
</dbReference>
<keyword evidence="3 4" id="KW-0408">Iron</keyword>
<dbReference type="InterPro" id="IPR013036">
    <property type="entry name" value="DUF1587"/>
</dbReference>
<proteinExistence type="predicted"/>
<evidence type="ECO:0000256" key="4">
    <source>
        <dbReference type="PROSITE-ProRule" id="PRU00433"/>
    </source>
</evidence>